<dbReference type="Proteomes" id="UP000324758">
    <property type="component" value="Unassembled WGS sequence"/>
</dbReference>
<comment type="caution">
    <text evidence="1">The sequence shown here is derived from an EMBL/GenBank/DDBJ whole genome shotgun (WGS) entry which is preliminary data.</text>
</comment>
<protein>
    <submittedName>
        <fullName evidence="1">Uncharacterized protein</fullName>
    </submittedName>
</protein>
<keyword evidence="2" id="KW-1185">Reference proteome</keyword>
<dbReference type="AlphaFoldDB" id="A0A5D3KMV6"/>
<name>A0A5D3KMV6_9BRAD</name>
<organism evidence="1 2">
    <name type="scientific">Bradyrhizobium rifense</name>
    <dbReference type="NCBI Taxonomy" id="515499"/>
    <lineage>
        <taxon>Bacteria</taxon>
        <taxon>Pseudomonadati</taxon>
        <taxon>Pseudomonadota</taxon>
        <taxon>Alphaproteobacteria</taxon>
        <taxon>Hyphomicrobiales</taxon>
        <taxon>Nitrobacteraceae</taxon>
        <taxon>Bradyrhizobium</taxon>
    </lineage>
</organism>
<reference evidence="1 2" key="1">
    <citation type="submission" date="2019-08" db="EMBL/GenBank/DDBJ databases">
        <title>Bradyrhizobium hipponensis sp. nov., a rhizobium isolated from a Lupinus angustifolius root nodule in Tunisia.</title>
        <authorList>
            <person name="Off K."/>
            <person name="Rejili M."/>
            <person name="Mars M."/>
            <person name="Brachmann A."/>
            <person name="Marin M."/>
        </authorList>
    </citation>
    <scope>NUCLEOTIDE SEQUENCE [LARGE SCALE GENOMIC DNA]</scope>
    <source>
        <strain evidence="1 2">CTAW71</strain>
    </source>
</reference>
<dbReference type="RefSeq" id="WP_148770959.1">
    <property type="nucleotide sequence ID" value="NZ_VSSS01000009.1"/>
</dbReference>
<evidence type="ECO:0000313" key="2">
    <source>
        <dbReference type="Proteomes" id="UP000324758"/>
    </source>
</evidence>
<sequence>MHLAIDFKGVGYVWELTGALATAKKDVTGSGSFTTVTKSKSTSTAAASSTSIISHGEISGFATLDVESDITAAGDGGIVITNSLPPVALPRIASASCEASKGHAQLSAHAVASPK</sequence>
<dbReference type="EMBL" id="VSSS01000009">
    <property type="protein sequence ID" value="TYL98960.1"/>
    <property type="molecule type" value="Genomic_DNA"/>
</dbReference>
<accession>A0A5D3KMV6</accession>
<evidence type="ECO:0000313" key="1">
    <source>
        <dbReference type="EMBL" id="TYL98960.1"/>
    </source>
</evidence>
<gene>
    <name evidence="1" type="ORF">FXB40_04260</name>
</gene>
<proteinExistence type="predicted"/>